<evidence type="ECO:0000256" key="11">
    <source>
        <dbReference type="ARBA" id="ARBA00023052"/>
    </source>
</evidence>
<keyword evidence="13" id="KW-0472">Membrane</keyword>
<comment type="caution">
    <text evidence="15">The sequence shown here is derived from an EMBL/GenBank/DDBJ whole genome shotgun (WGS) entry which is preliminary data.</text>
</comment>
<feature type="domain" description="Transketolase-like pyrimidine-binding" evidence="14">
    <location>
        <begin position="316"/>
        <end position="479"/>
    </location>
</feature>
<sequence>MNDTITHSPVRSDTEIAELGQQLRVDSVRAAKAAGSGHPTSSMSAADIMAVLLARHLRYDFRHPELPGNDHLILSKGHASPLLYSAYKAAGAISDDELLTFRKRGSRLEGHPTPRLPWVDVATGSLGQGLPIGVGVALAGARLDHLPYRTWVLCGDSEMAEGSVWEAMEAAGAEHLDHLTLIVDVNRLGQRGPTRHGWDLDAYARRIRAFGWHTVEIDGHDVAAIDQAMTEARSHQGAPTAIIARTRKGRGVAAVEDKEGKHGKPVADPDDAIRELGGERHLRVEVQAPPEAEQPARGGGDPHTALPRYATGGDPVATRTAFGETLAALGSLHDDVVVLDGEVGDSTKAQLFADAHPERYFECYIAEQQLIGAAVGFGVCGFTPFAATFAAFLTRAHDFLRMAAVSRSRINVVGTHAGVAIGEDGPSQMALEDLAMMRSVHGSTVLYPCDANQAVQLLTAMPDRPGISYLRATRGNTPVIYGPGDAFPVGGSKVLRSHPDDQVTLIGAGVTVHEALAAADQLVADGIRARVLDLYSVKPVDTQALRTAAEATGRFVIAEDHHPEGGLADAVMESFGNGYPAPRHTRLAVHTMPGSATPAEQLADAGIDASSIAQAARTLVEVGR</sequence>
<evidence type="ECO:0000259" key="14">
    <source>
        <dbReference type="SMART" id="SM00861"/>
    </source>
</evidence>
<comment type="similarity">
    <text evidence="5">Belongs to the transketolase family.</text>
</comment>
<keyword evidence="13" id="KW-0812">Transmembrane</keyword>
<proteinExistence type="inferred from homology"/>
<dbReference type="EC" id="2.2.1.1" evidence="15"/>
<dbReference type="RefSeq" id="WP_167984346.1">
    <property type="nucleotide sequence ID" value="NZ_JAATEJ010000015.1"/>
</dbReference>
<dbReference type="SUPFAM" id="SSF52922">
    <property type="entry name" value="TK C-terminal domain-like"/>
    <property type="match status" value="1"/>
</dbReference>
<dbReference type="PANTHER" id="PTHR43195:SF1">
    <property type="entry name" value="FI06132P-RELATED"/>
    <property type="match status" value="1"/>
</dbReference>
<dbReference type="NCBIfam" id="NF004559">
    <property type="entry name" value="PRK05899.2-5"/>
    <property type="match status" value="1"/>
</dbReference>
<dbReference type="CDD" id="cd07033">
    <property type="entry name" value="TPP_PYR_DXS_TK_like"/>
    <property type="match status" value="1"/>
</dbReference>
<dbReference type="Gene3D" id="3.40.50.920">
    <property type="match status" value="1"/>
</dbReference>
<dbReference type="PROSITE" id="PS00802">
    <property type="entry name" value="TRANSKETOLASE_2"/>
    <property type="match status" value="1"/>
</dbReference>
<dbReference type="Pfam" id="PF00456">
    <property type="entry name" value="Transketolase_N"/>
    <property type="match status" value="1"/>
</dbReference>
<feature type="region of interest" description="Disordered" evidence="12">
    <location>
        <begin position="285"/>
        <end position="304"/>
    </location>
</feature>
<evidence type="ECO:0000313" key="15">
    <source>
        <dbReference type="EMBL" id="NJP45492.1"/>
    </source>
</evidence>
<dbReference type="SMART" id="SM00861">
    <property type="entry name" value="Transket_pyr"/>
    <property type="match status" value="1"/>
</dbReference>
<dbReference type="InterPro" id="IPR005474">
    <property type="entry name" value="Transketolase_N"/>
</dbReference>
<keyword evidence="9" id="KW-0106">Calcium</keyword>
<dbReference type="InterPro" id="IPR033248">
    <property type="entry name" value="Transketolase_C"/>
</dbReference>
<dbReference type="SUPFAM" id="SSF52518">
    <property type="entry name" value="Thiamin diphosphate-binding fold (THDP-binding)"/>
    <property type="match status" value="2"/>
</dbReference>
<dbReference type="CDD" id="cd02012">
    <property type="entry name" value="TPP_TK"/>
    <property type="match status" value="1"/>
</dbReference>
<gene>
    <name evidence="15" type="ORF">HCN08_19105</name>
</gene>
<evidence type="ECO:0000256" key="6">
    <source>
        <dbReference type="ARBA" id="ARBA00011738"/>
    </source>
</evidence>
<dbReference type="Proteomes" id="UP000734511">
    <property type="component" value="Unassembled WGS sequence"/>
</dbReference>
<dbReference type="Pfam" id="PF02779">
    <property type="entry name" value="Transket_pyr"/>
    <property type="match status" value="1"/>
</dbReference>
<dbReference type="EMBL" id="JAATEJ010000015">
    <property type="protein sequence ID" value="NJP45492.1"/>
    <property type="molecule type" value="Genomic_DNA"/>
</dbReference>
<keyword evidence="10" id="KW-0460">Magnesium</keyword>
<evidence type="ECO:0000256" key="7">
    <source>
        <dbReference type="ARBA" id="ARBA00022679"/>
    </source>
</evidence>
<feature type="transmembrane region" description="Helical" evidence="13">
    <location>
        <begin position="370"/>
        <end position="393"/>
    </location>
</feature>
<evidence type="ECO:0000256" key="2">
    <source>
        <dbReference type="ARBA" id="ARBA00001936"/>
    </source>
</evidence>
<dbReference type="InterPro" id="IPR005475">
    <property type="entry name" value="Transketolase-like_Pyr-bd"/>
</dbReference>
<dbReference type="Gene3D" id="3.40.50.970">
    <property type="match status" value="2"/>
</dbReference>
<dbReference type="InterPro" id="IPR020826">
    <property type="entry name" value="Transketolase_BS"/>
</dbReference>
<comment type="cofactor">
    <cofactor evidence="1">
        <name>Ca(2+)</name>
        <dbReference type="ChEBI" id="CHEBI:29108"/>
    </cofactor>
</comment>
<evidence type="ECO:0000256" key="4">
    <source>
        <dbReference type="ARBA" id="ARBA00001964"/>
    </source>
</evidence>
<keyword evidence="13" id="KW-1133">Transmembrane helix</keyword>
<dbReference type="InterPro" id="IPR009014">
    <property type="entry name" value="Transketo_C/PFOR_II"/>
</dbReference>
<evidence type="ECO:0000256" key="3">
    <source>
        <dbReference type="ARBA" id="ARBA00001946"/>
    </source>
</evidence>
<evidence type="ECO:0000256" key="13">
    <source>
        <dbReference type="SAM" id="Phobius"/>
    </source>
</evidence>
<evidence type="ECO:0000256" key="10">
    <source>
        <dbReference type="ARBA" id="ARBA00022842"/>
    </source>
</evidence>
<keyword evidence="16" id="KW-1185">Reference proteome</keyword>
<organism evidence="15 16">
    <name type="scientific">Actinacidiphila epipremni</name>
    <dbReference type="NCBI Taxonomy" id="2053013"/>
    <lineage>
        <taxon>Bacteria</taxon>
        <taxon>Bacillati</taxon>
        <taxon>Actinomycetota</taxon>
        <taxon>Actinomycetes</taxon>
        <taxon>Kitasatosporales</taxon>
        <taxon>Streptomycetaceae</taxon>
        <taxon>Actinacidiphila</taxon>
    </lineage>
</organism>
<reference evidence="15 16" key="1">
    <citation type="submission" date="2020-03" db="EMBL/GenBank/DDBJ databases">
        <title>WGS of actinomycetes isolated from Thailand.</title>
        <authorList>
            <person name="Thawai C."/>
        </authorList>
    </citation>
    <scope>NUCLEOTIDE SEQUENCE [LARGE SCALE GENOMIC DNA]</scope>
    <source>
        <strain evidence="15 16">PRB2-1</strain>
    </source>
</reference>
<comment type="cofactor">
    <cofactor evidence="4">
        <name>thiamine diphosphate</name>
        <dbReference type="ChEBI" id="CHEBI:58937"/>
    </cofactor>
</comment>
<keyword evidence="8" id="KW-0479">Metal-binding</keyword>
<accession>A0ABX0ZSB5</accession>
<evidence type="ECO:0000256" key="1">
    <source>
        <dbReference type="ARBA" id="ARBA00001913"/>
    </source>
</evidence>
<evidence type="ECO:0000313" key="16">
    <source>
        <dbReference type="Proteomes" id="UP000734511"/>
    </source>
</evidence>
<dbReference type="Pfam" id="PF02780">
    <property type="entry name" value="Transketolase_C"/>
    <property type="match status" value="1"/>
</dbReference>
<evidence type="ECO:0000256" key="12">
    <source>
        <dbReference type="SAM" id="MobiDB-lite"/>
    </source>
</evidence>
<name>A0ABX0ZSB5_9ACTN</name>
<dbReference type="PANTHER" id="PTHR43195">
    <property type="entry name" value="TRANSKETOLASE"/>
    <property type="match status" value="1"/>
</dbReference>
<dbReference type="InterPro" id="IPR051424">
    <property type="entry name" value="Transketolase-like"/>
</dbReference>
<evidence type="ECO:0000256" key="8">
    <source>
        <dbReference type="ARBA" id="ARBA00022723"/>
    </source>
</evidence>
<evidence type="ECO:0000256" key="5">
    <source>
        <dbReference type="ARBA" id="ARBA00007131"/>
    </source>
</evidence>
<dbReference type="InterPro" id="IPR029061">
    <property type="entry name" value="THDP-binding"/>
</dbReference>
<comment type="subunit">
    <text evidence="6">Homodimer.</text>
</comment>
<keyword evidence="7 15" id="KW-0808">Transferase</keyword>
<comment type="cofactor">
    <cofactor evidence="3">
        <name>Mg(2+)</name>
        <dbReference type="ChEBI" id="CHEBI:18420"/>
    </cofactor>
</comment>
<dbReference type="GO" id="GO:0004802">
    <property type="term" value="F:transketolase activity"/>
    <property type="evidence" value="ECO:0007669"/>
    <property type="project" value="UniProtKB-EC"/>
</dbReference>
<protein>
    <submittedName>
        <fullName evidence="15">Transketolase</fullName>
        <ecNumber evidence="15">2.2.1.1</ecNumber>
    </submittedName>
</protein>
<keyword evidence="11" id="KW-0786">Thiamine pyrophosphate</keyword>
<evidence type="ECO:0000256" key="9">
    <source>
        <dbReference type="ARBA" id="ARBA00022837"/>
    </source>
</evidence>
<comment type="cofactor">
    <cofactor evidence="2">
        <name>Mn(2+)</name>
        <dbReference type="ChEBI" id="CHEBI:29035"/>
    </cofactor>
</comment>